<keyword evidence="3" id="KW-1185">Reference proteome</keyword>
<feature type="coiled-coil region" evidence="1">
    <location>
        <begin position="325"/>
        <end position="352"/>
    </location>
</feature>
<feature type="coiled-coil region" evidence="1">
    <location>
        <begin position="192"/>
        <end position="231"/>
    </location>
</feature>
<evidence type="ECO:0000256" key="1">
    <source>
        <dbReference type="SAM" id="Coils"/>
    </source>
</evidence>
<proteinExistence type="predicted"/>
<evidence type="ECO:0000313" key="3">
    <source>
        <dbReference type="Proteomes" id="UP001470230"/>
    </source>
</evidence>
<dbReference type="EMBL" id="JAPFFF010000031">
    <property type="protein sequence ID" value="KAK8844893.1"/>
    <property type="molecule type" value="Genomic_DNA"/>
</dbReference>
<keyword evidence="1" id="KW-0175">Coiled coil</keyword>
<sequence>MSQDESEQILEDLISFLQKTIFQMASSKMILQNNDQNISPDQLSRKLIQVLKNSLSSEREQYLQGLLVKLFQLSNDNNDLKEEYDRIIRSNRRDLHKIRSENEEMERQYMVLQNQIHAFESNKKTKKELHYHTQLQKKQNALDNLHNLLDTAETAQYALKKQLTSIRISMSRLQRGQIKMIQEAKSMCLQQMQESLQEMKEYQKNKQSSRIAKLNRAIQKASNENHQLHKSCESMLNSIWALTPEGESHPDVHSKDMKNRISEVCAFIDRCVDVEKEKQENLLKNEVMRLIPDIKFNDYQPISDSIEIYIRKKIDAKEKSFQEILRKGAEEEKKLREKLENAQAQIKKLQSSSQSDGFSFDEQFNQQTTDWNQQRMILDQTLNEFEKEKHTLTTASLTDIVSESE</sequence>
<name>A0ABR2HDX4_9EUKA</name>
<dbReference type="Proteomes" id="UP001470230">
    <property type="component" value="Unassembled WGS sequence"/>
</dbReference>
<organism evidence="2 3">
    <name type="scientific">Tritrichomonas musculus</name>
    <dbReference type="NCBI Taxonomy" id="1915356"/>
    <lineage>
        <taxon>Eukaryota</taxon>
        <taxon>Metamonada</taxon>
        <taxon>Parabasalia</taxon>
        <taxon>Tritrichomonadida</taxon>
        <taxon>Tritrichomonadidae</taxon>
        <taxon>Tritrichomonas</taxon>
    </lineage>
</organism>
<comment type="caution">
    <text evidence="2">The sequence shown here is derived from an EMBL/GenBank/DDBJ whole genome shotgun (WGS) entry which is preliminary data.</text>
</comment>
<protein>
    <submittedName>
        <fullName evidence="2">Uncharacterized protein</fullName>
    </submittedName>
</protein>
<accession>A0ABR2HDX4</accession>
<reference evidence="2 3" key="1">
    <citation type="submission" date="2024-04" db="EMBL/GenBank/DDBJ databases">
        <title>Tritrichomonas musculus Genome.</title>
        <authorList>
            <person name="Alves-Ferreira E."/>
            <person name="Grigg M."/>
            <person name="Lorenzi H."/>
            <person name="Galac M."/>
        </authorList>
    </citation>
    <scope>NUCLEOTIDE SEQUENCE [LARGE SCALE GENOMIC DNA]</scope>
    <source>
        <strain evidence="2 3">EAF2021</strain>
    </source>
</reference>
<evidence type="ECO:0000313" key="2">
    <source>
        <dbReference type="EMBL" id="KAK8844893.1"/>
    </source>
</evidence>
<feature type="coiled-coil region" evidence="1">
    <location>
        <begin position="63"/>
        <end position="155"/>
    </location>
</feature>
<gene>
    <name evidence="2" type="ORF">M9Y10_021064</name>
</gene>